<proteinExistence type="predicted"/>
<name>A0A481YY66_9VIRU</name>
<evidence type="ECO:0000313" key="1">
    <source>
        <dbReference type="EMBL" id="QBK88193.1"/>
    </source>
</evidence>
<organism evidence="1">
    <name type="scientific">Marseillevirus LCMAC202</name>
    <dbReference type="NCBI Taxonomy" id="2506606"/>
    <lineage>
        <taxon>Viruses</taxon>
        <taxon>Varidnaviria</taxon>
        <taxon>Bamfordvirae</taxon>
        <taxon>Nucleocytoviricota</taxon>
        <taxon>Megaviricetes</taxon>
        <taxon>Pimascovirales</taxon>
        <taxon>Pimascovirales incertae sedis</taxon>
        <taxon>Marseilleviridae</taxon>
    </lineage>
</organism>
<dbReference type="EMBL" id="MK500378">
    <property type="protein sequence ID" value="QBK88193.1"/>
    <property type="molecule type" value="Genomic_DNA"/>
</dbReference>
<sequence length="231" mass="26405">MKDLVIISLGVVLALLIIFFIKNFSSEEGWYPTTTYVNTPKTLGVYPTLPNNWWGGNYYYRLNWQPWGYHHPGYYYRRGPILGSGPFWNAPASQVGVYPTVADSSSNPDAPVPYGNPVPLESFRWRGMFGPMLTSIKSPKDYALGQWVRAGTAYTDNPNDFTYLDVYQLNLDPGRDLFSYMVQTKSGQRIPINLQQNHDRLEDGDRFKVQGMEGKGDFVFVEADKYAYVYT</sequence>
<gene>
    <name evidence="1" type="ORF">LCMAC202_05550</name>
</gene>
<reference evidence="1" key="1">
    <citation type="journal article" date="2019" name="MBio">
        <title>Virus Genomes from Deep Sea Sediments Expand the Ocean Megavirome and Support Independent Origins of Viral Gigantism.</title>
        <authorList>
            <person name="Backstrom D."/>
            <person name="Yutin N."/>
            <person name="Jorgensen S.L."/>
            <person name="Dharamshi J."/>
            <person name="Homa F."/>
            <person name="Zaremba-Niedwiedzka K."/>
            <person name="Spang A."/>
            <person name="Wolf Y.I."/>
            <person name="Koonin E.V."/>
            <person name="Ettema T.J."/>
        </authorList>
    </citation>
    <scope>NUCLEOTIDE SEQUENCE</scope>
</reference>
<protein>
    <submittedName>
        <fullName evidence="1">Uncharacterized protein</fullName>
    </submittedName>
</protein>
<accession>A0A481YY66</accession>